<organism evidence="1">
    <name type="scientific">Bacillus subtilis</name>
    <dbReference type="NCBI Taxonomy" id="1423"/>
    <lineage>
        <taxon>Bacteria</taxon>
        <taxon>Bacillati</taxon>
        <taxon>Bacillota</taxon>
        <taxon>Bacilli</taxon>
        <taxon>Bacillales</taxon>
        <taxon>Bacillaceae</taxon>
        <taxon>Bacillus</taxon>
    </lineage>
</organism>
<reference evidence="1" key="1">
    <citation type="submission" date="2016-09" db="EMBL/GenBank/DDBJ databases">
        <title>Structure identification and genomic properties of four non-ribosomal peptide synthetase metabolites from Bacillus subtilis fmb60.</title>
        <authorList>
            <person name="Yang J."/>
            <person name="Lu Z."/>
            <person name="Lu F."/>
        </authorList>
    </citation>
    <scope>NUCLEOTIDE SEQUENCE</scope>
    <source>
        <strain evidence="1">Fmb60</strain>
    </source>
</reference>
<proteinExistence type="predicted"/>
<protein>
    <recommendedName>
        <fullName evidence="2">Peptidase C39-like domain-containing protein</fullName>
    </recommendedName>
</protein>
<name>A0A1D8MBD9_BACIU</name>
<evidence type="ECO:0008006" key="2">
    <source>
        <dbReference type="Google" id="ProtNLM"/>
    </source>
</evidence>
<dbReference type="EMBL" id="KX826081">
    <property type="protein sequence ID" value="AOV81578.1"/>
    <property type="molecule type" value="Genomic_DNA"/>
</dbReference>
<accession>A0A1D8MBD9</accession>
<dbReference type="AlphaFoldDB" id="A0A1D8MBD9"/>
<evidence type="ECO:0000313" key="1">
    <source>
        <dbReference type="EMBL" id="AOV81578.1"/>
    </source>
</evidence>
<sequence>MPQEGVRRMKCETSILGIQPFNDLFYRSCFFNCYFSVVRSFQQEIYPYLLNDMYSYQLDEDGYPMVDRTEVYDPEYVMNQQGIIADKQSVSSSLIADVKRDVLKHKPVIIWLDTYAQPYRQEYMSKHNRNSILIYGFHDVDQSVLAIENRYPDNLSYEARNISYQHLAKAYQGFHSYFQPPAAFHSYASFSYDPGRDLSGQSIFKDAAAFFAHNITGHVDRMLSGLASFSRFTEQFHSIRDSEKLLHSFNGILNVKKTEQYRLAFLPDFQQLAAVTSDIIDEWEAARHLAAKLYFSGGSSSGYEDRIKDSLKKVLELEAAHIECLKDIGKEERVK</sequence>